<protein>
    <submittedName>
        <fullName evidence="2">Uncharacterized protein</fullName>
    </submittedName>
</protein>
<accession>A0A382ZIA6</accession>
<gene>
    <name evidence="2" type="ORF">METZ01_LOCUS447282</name>
</gene>
<feature type="region of interest" description="Disordered" evidence="1">
    <location>
        <begin position="131"/>
        <end position="151"/>
    </location>
</feature>
<organism evidence="2">
    <name type="scientific">marine metagenome</name>
    <dbReference type="NCBI Taxonomy" id="408172"/>
    <lineage>
        <taxon>unclassified sequences</taxon>
        <taxon>metagenomes</taxon>
        <taxon>ecological metagenomes</taxon>
    </lineage>
</organism>
<feature type="non-terminal residue" evidence="2">
    <location>
        <position position="1"/>
    </location>
</feature>
<dbReference type="EMBL" id="UINC01183596">
    <property type="protein sequence ID" value="SVD94428.1"/>
    <property type="molecule type" value="Genomic_DNA"/>
</dbReference>
<dbReference type="InterPro" id="IPR009003">
    <property type="entry name" value="Peptidase_S1_PA"/>
</dbReference>
<dbReference type="SUPFAM" id="SSF50494">
    <property type="entry name" value="Trypsin-like serine proteases"/>
    <property type="match status" value="1"/>
</dbReference>
<sequence length="151" mass="17228">WVANMFPLDDIENVHIFDDCYAVGASLGHPPVASNGMITYMDDEIDHYKYWMSSAPTIFGNSGGAVYRWSSNRKKYEYIGIPSRISIQPMGFSADAITHMGYFIPIDRVYGLLEDNDYQFIYDSSISIDDCKKARKAKQKPEKKSNDDEDE</sequence>
<evidence type="ECO:0000256" key="1">
    <source>
        <dbReference type="SAM" id="MobiDB-lite"/>
    </source>
</evidence>
<dbReference type="Gene3D" id="2.40.10.10">
    <property type="entry name" value="Trypsin-like serine proteases"/>
    <property type="match status" value="1"/>
</dbReference>
<dbReference type="AlphaFoldDB" id="A0A382ZIA6"/>
<dbReference type="InterPro" id="IPR043504">
    <property type="entry name" value="Peptidase_S1_PA_chymotrypsin"/>
</dbReference>
<evidence type="ECO:0000313" key="2">
    <source>
        <dbReference type="EMBL" id="SVD94428.1"/>
    </source>
</evidence>
<feature type="compositionally biased region" description="Basic and acidic residues" evidence="1">
    <location>
        <begin position="139"/>
        <end position="151"/>
    </location>
</feature>
<proteinExistence type="predicted"/>
<reference evidence="2" key="1">
    <citation type="submission" date="2018-05" db="EMBL/GenBank/DDBJ databases">
        <authorList>
            <person name="Lanie J.A."/>
            <person name="Ng W.-L."/>
            <person name="Kazmierczak K.M."/>
            <person name="Andrzejewski T.M."/>
            <person name="Davidsen T.M."/>
            <person name="Wayne K.J."/>
            <person name="Tettelin H."/>
            <person name="Glass J.I."/>
            <person name="Rusch D."/>
            <person name="Podicherti R."/>
            <person name="Tsui H.-C.T."/>
            <person name="Winkler M.E."/>
        </authorList>
    </citation>
    <scope>NUCLEOTIDE SEQUENCE</scope>
</reference>
<name>A0A382ZIA6_9ZZZZ</name>